<accession>A0ABM8UXB7</accession>
<comment type="caution">
    <text evidence="1">The sequence shown here is derived from an EMBL/GenBank/DDBJ whole genome shotgun (WGS) entry which is preliminary data.</text>
</comment>
<protein>
    <recommendedName>
        <fullName evidence="3">Antitoxin</fullName>
    </recommendedName>
</protein>
<dbReference type="Proteomes" id="UP000679725">
    <property type="component" value="Unassembled WGS sequence"/>
</dbReference>
<organism evidence="1 2">
    <name type="scientific">Dyadobacter linearis</name>
    <dbReference type="NCBI Taxonomy" id="2823330"/>
    <lineage>
        <taxon>Bacteria</taxon>
        <taxon>Pseudomonadati</taxon>
        <taxon>Bacteroidota</taxon>
        <taxon>Cytophagia</taxon>
        <taxon>Cytophagales</taxon>
        <taxon>Spirosomataceae</taxon>
        <taxon>Dyadobacter</taxon>
    </lineage>
</organism>
<evidence type="ECO:0000313" key="2">
    <source>
        <dbReference type="Proteomes" id="UP000679725"/>
    </source>
</evidence>
<keyword evidence="2" id="KW-1185">Reference proteome</keyword>
<proteinExistence type="predicted"/>
<reference evidence="1 2" key="1">
    <citation type="submission" date="2021-04" db="EMBL/GenBank/DDBJ databases">
        <authorList>
            <person name="Rodrigo-Torres L."/>
            <person name="Arahal R. D."/>
            <person name="Lucena T."/>
        </authorList>
    </citation>
    <scope>NUCLEOTIDE SEQUENCE [LARGE SCALE GENOMIC DNA]</scope>
    <source>
        <strain evidence="1 2">CECT 9623</strain>
    </source>
</reference>
<name>A0ABM8UXB7_9BACT</name>
<evidence type="ECO:0000313" key="1">
    <source>
        <dbReference type="EMBL" id="CAG5073802.1"/>
    </source>
</evidence>
<sequence>MQHTFQVRTSELGTSFIKSIRSVFGNREVKITVEDVTAAQCTPDQSEIARLLQHRKDHPAVTIEDTRDFNKIINDQDQ</sequence>
<dbReference type="EMBL" id="CAJRAU010000009">
    <property type="protein sequence ID" value="CAG5073802.1"/>
    <property type="molecule type" value="Genomic_DNA"/>
</dbReference>
<gene>
    <name evidence="1" type="ORF">DYBT9623_04929</name>
</gene>
<evidence type="ECO:0008006" key="3">
    <source>
        <dbReference type="Google" id="ProtNLM"/>
    </source>
</evidence>